<feature type="transmembrane region" description="Helical" evidence="1">
    <location>
        <begin position="121"/>
        <end position="145"/>
    </location>
</feature>
<evidence type="ECO:0000313" key="3">
    <source>
        <dbReference type="Proteomes" id="UP000001745"/>
    </source>
</evidence>
<dbReference type="AlphaFoldDB" id="B8MRX4"/>
<organism evidence="2 3">
    <name type="scientific">Talaromyces stipitatus (strain ATCC 10500 / CBS 375.48 / QM 6759 / NRRL 1006)</name>
    <name type="common">Penicillium stipitatum</name>
    <dbReference type="NCBI Taxonomy" id="441959"/>
    <lineage>
        <taxon>Eukaryota</taxon>
        <taxon>Fungi</taxon>
        <taxon>Dikarya</taxon>
        <taxon>Ascomycota</taxon>
        <taxon>Pezizomycotina</taxon>
        <taxon>Eurotiomycetes</taxon>
        <taxon>Eurotiomycetidae</taxon>
        <taxon>Eurotiales</taxon>
        <taxon>Trichocomaceae</taxon>
        <taxon>Talaromyces</taxon>
        <taxon>Talaromyces sect. Talaromyces</taxon>
    </lineage>
</organism>
<gene>
    <name evidence="2" type="ORF">TSTA_058010</name>
</gene>
<dbReference type="Proteomes" id="UP000001745">
    <property type="component" value="Unassembled WGS sequence"/>
</dbReference>
<protein>
    <submittedName>
        <fullName evidence="2">Uncharacterized protein</fullName>
    </submittedName>
</protein>
<dbReference type="InParanoid" id="B8MRX4"/>
<reference evidence="3" key="1">
    <citation type="journal article" date="2015" name="Genome Announc.">
        <title>Genome sequence of the AIDS-associated pathogen Penicillium marneffei (ATCC18224) and its near taxonomic relative Talaromyces stipitatus (ATCC10500).</title>
        <authorList>
            <person name="Nierman W.C."/>
            <person name="Fedorova-Abrams N.D."/>
            <person name="Andrianopoulos A."/>
        </authorList>
    </citation>
    <scope>NUCLEOTIDE SEQUENCE [LARGE SCALE GENOMIC DNA]</scope>
    <source>
        <strain evidence="3">ATCC 10500 / CBS 375.48 / QM 6759 / NRRL 1006</strain>
    </source>
</reference>
<feature type="transmembrane region" description="Helical" evidence="1">
    <location>
        <begin position="151"/>
        <end position="172"/>
    </location>
</feature>
<dbReference type="PhylomeDB" id="B8MRX4"/>
<dbReference type="EMBL" id="EQ962659">
    <property type="protein sequence ID" value="EED13312.1"/>
    <property type="molecule type" value="Genomic_DNA"/>
</dbReference>
<keyword evidence="1" id="KW-1133">Transmembrane helix</keyword>
<sequence>MYRFSLLGLGWGTPCVPYLMPKFGIRLYKPKDIFREAKSLVVAICMAYVTAETSMVYFSTGGKGTTAPTQFPDQSLHNRSLGLAILYQFFRETVCDTRDIADDTQAEMRTLPIRIGKKKTLWLMGVLGCLLDAAITGGISINSVWDLGVNYFLLFGAVLRVGATLLFYSIVLGQPRENAMAWGTVSLLGLTPVIWAQKSLHGS</sequence>
<keyword evidence="1" id="KW-0472">Membrane</keyword>
<accession>B8MRX4</accession>
<feature type="transmembrane region" description="Helical" evidence="1">
    <location>
        <begin position="179"/>
        <end position="197"/>
    </location>
</feature>
<proteinExistence type="predicted"/>
<dbReference type="VEuPathDB" id="FungiDB:TSTA_058010"/>
<keyword evidence="1" id="KW-0812">Transmembrane</keyword>
<keyword evidence="3" id="KW-1185">Reference proteome</keyword>
<dbReference type="OrthoDB" id="4183517at2759"/>
<dbReference type="GeneID" id="8108937"/>
<dbReference type="HOGENOM" id="CLU_082467_0_0_1"/>
<dbReference type="Gene3D" id="1.20.120.1780">
    <property type="entry name" value="UbiA prenyltransferase"/>
    <property type="match status" value="1"/>
</dbReference>
<evidence type="ECO:0000256" key="1">
    <source>
        <dbReference type="SAM" id="Phobius"/>
    </source>
</evidence>
<evidence type="ECO:0000313" key="2">
    <source>
        <dbReference type="EMBL" id="EED13312.1"/>
    </source>
</evidence>
<name>B8MRX4_TALSN</name>
<dbReference type="eggNOG" id="ENOG502SQQC">
    <property type="taxonomic scope" value="Eukaryota"/>
</dbReference>
<dbReference type="RefSeq" id="XP_002487423.1">
    <property type="nucleotide sequence ID" value="XM_002487378.1"/>
</dbReference>